<sequence>MERSAWPKNLSSSRKQAIQELFHGQNPTKKLADLFDAHSRTGNNTGQPPFAEHLVVNVLGSFSDTQSLSSSAESEEVLQVPTNACVRSEGSESLDTPLPRLDQNLIDDGQQWRTYYQDFYQPWVTRMYERGGHQNHGSAFQIYEGEADTLPRISSSDPPQLILDSPSPRDDSIPLSFDTSRIPEQGDRINTPLPNEDDLNPHGHSHGHGDNSNSNNQSTSAEYYAIFKSAEEISRDQGDVM</sequence>
<evidence type="ECO:0000256" key="1">
    <source>
        <dbReference type="SAM" id="MobiDB-lite"/>
    </source>
</evidence>
<evidence type="ECO:0000313" key="3">
    <source>
        <dbReference type="Proteomes" id="UP001634007"/>
    </source>
</evidence>
<gene>
    <name evidence="2" type="ORF">ACJRO7_000700</name>
</gene>
<dbReference type="Proteomes" id="UP001634007">
    <property type="component" value="Unassembled WGS sequence"/>
</dbReference>
<name>A0ABD3LNK1_EUCGL</name>
<dbReference type="EMBL" id="JBJKBG010000001">
    <property type="protein sequence ID" value="KAL3753348.1"/>
    <property type="molecule type" value="Genomic_DNA"/>
</dbReference>
<reference evidence="2 3" key="1">
    <citation type="submission" date="2024-11" db="EMBL/GenBank/DDBJ databases">
        <title>Chromosome-level genome assembly of Eucalyptus globulus Labill. provides insights into its genome evolution.</title>
        <authorList>
            <person name="Li X."/>
        </authorList>
    </citation>
    <scope>NUCLEOTIDE SEQUENCE [LARGE SCALE GENOMIC DNA]</scope>
    <source>
        <strain evidence="2">CL2024</strain>
        <tissue evidence="2">Fresh tender leaves</tissue>
    </source>
</reference>
<proteinExistence type="predicted"/>
<feature type="region of interest" description="Disordered" evidence="1">
    <location>
        <begin position="150"/>
        <end position="223"/>
    </location>
</feature>
<organism evidence="2 3">
    <name type="scientific">Eucalyptus globulus</name>
    <name type="common">Tasmanian blue gum</name>
    <dbReference type="NCBI Taxonomy" id="34317"/>
    <lineage>
        <taxon>Eukaryota</taxon>
        <taxon>Viridiplantae</taxon>
        <taxon>Streptophyta</taxon>
        <taxon>Embryophyta</taxon>
        <taxon>Tracheophyta</taxon>
        <taxon>Spermatophyta</taxon>
        <taxon>Magnoliopsida</taxon>
        <taxon>eudicotyledons</taxon>
        <taxon>Gunneridae</taxon>
        <taxon>Pentapetalae</taxon>
        <taxon>rosids</taxon>
        <taxon>malvids</taxon>
        <taxon>Myrtales</taxon>
        <taxon>Myrtaceae</taxon>
        <taxon>Myrtoideae</taxon>
        <taxon>Eucalypteae</taxon>
        <taxon>Eucalyptus</taxon>
    </lineage>
</organism>
<evidence type="ECO:0000313" key="2">
    <source>
        <dbReference type="EMBL" id="KAL3753348.1"/>
    </source>
</evidence>
<protein>
    <submittedName>
        <fullName evidence="2">Uncharacterized protein</fullName>
    </submittedName>
</protein>
<dbReference type="AlphaFoldDB" id="A0ABD3LNK1"/>
<comment type="caution">
    <text evidence="2">The sequence shown here is derived from an EMBL/GenBank/DDBJ whole genome shotgun (WGS) entry which is preliminary data.</text>
</comment>
<keyword evidence="3" id="KW-1185">Reference proteome</keyword>
<accession>A0ABD3LNK1</accession>